<feature type="non-terminal residue" evidence="2">
    <location>
        <position position="170"/>
    </location>
</feature>
<reference evidence="2" key="2">
    <citation type="submission" date="2022-12" db="EMBL/GenBank/DDBJ databases">
        <authorList>
            <person name="Kardos G."/>
            <person name="Sarkozi R."/>
            <person name="Laczko L."/>
            <person name="Marton S."/>
            <person name="Makrai L."/>
            <person name="Banyai K."/>
            <person name="Fodor L."/>
        </authorList>
    </citation>
    <scope>NUCLEOTIDE SEQUENCE</scope>
    <source>
        <strain evidence="2">84/14</strain>
    </source>
</reference>
<dbReference type="EMBL" id="JAPQFC010000562">
    <property type="protein sequence ID" value="MCY6524890.1"/>
    <property type="molecule type" value="Genomic_DNA"/>
</dbReference>
<dbReference type="GO" id="GO:0003676">
    <property type="term" value="F:nucleic acid binding"/>
    <property type="evidence" value="ECO:0007669"/>
    <property type="project" value="InterPro"/>
</dbReference>
<evidence type="ECO:0000259" key="1">
    <source>
        <dbReference type="PROSITE" id="PS50994"/>
    </source>
</evidence>
<reference evidence="2" key="1">
    <citation type="journal article" date="2021" name="Vet Sci">
        <title>O-Serogroups and Pathovirotypes of Escherichia coli Isolated from Post-Weaning Piglets Showing Diarrhoea and/or Oedema in South Korea.</title>
        <authorList>
            <person name="Byun J.W."/>
            <person name="Moon B.Y."/>
            <person name="Do K.H."/>
            <person name="Lee K."/>
            <person name="Lee H.Y."/>
            <person name="Kim W.I."/>
            <person name="So B."/>
            <person name="Lee W.K."/>
        </authorList>
    </citation>
    <scope>NUCLEOTIDE SEQUENCE</scope>
    <source>
        <strain evidence="2">84/14</strain>
    </source>
</reference>
<protein>
    <submittedName>
        <fullName evidence="2">DDE-type integrase/transposase/recombinase</fullName>
    </submittedName>
</protein>
<dbReference type="Proteomes" id="UP001077788">
    <property type="component" value="Unassembled WGS sequence"/>
</dbReference>
<feature type="non-terminal residue" evidence="2">
    <location>
        <position position="1"/>
    </location>
</feature>
<dbReference type="InterPro" id="IPR036397">
    <property type="entry name" value="RNaseH_sf"/>
</dbReference>
<dbReference type="InterPro" id="IPR012337">
    <property type="entry name" value="RNaseH-like_sf"/>
</dbReference>
<proteinExistence type="predicted"/>
<dbReference type="InterPro" id="IPR050951">
    <property type="entry name" value="Retrovirus_Pol_polyprotein"/>
</dbReference>
<dbReference type="PROSITE" id="PS50994">
    <property type="entry name" value="INTEGRASE"/>
    <property type="match status" value="1"/>
</dbReference>
<evidence type="ECO:0000313" key="2">
    <source>
        <dbReference type="EMBL" id="MCY6524890.1"/>
    </source>
</evidence>
<accession>A0A9Q4DK04</accession>
<dbReference type="PANTHER" id="PTHR37984:SF5">
    <property type="entry name" value="PROTEIN NYNRIN-LIKE"/>
    <property type="match status" value="1"/>
</dbReference>
<sequence length="170" mass="19652">INPPSRQKSYIIVCMDYLTKWAETKAIKAATEEKVAEFLRENIFYKFGYPRELVTDQGSQFTSNLVEDLLAHHKIKHRTSTPYHPQANGQVEVTNRALEGILTKVVSSNRKDWADCLVEATWAYNTTWKTTTGFTPYELVYGKKALLSIDFEYNTLRMEAQLDLDLKHDQ</sequence>
<evidence type="ECO:0000313" key="3">
    <source>
        <dbReference type="Proteomes" id="UP001077788"/>
    </source>
</evidence>
<dbReference type="GO" id="GO:0015074">
    <property type="term" value="P:DNA integration"/>
    <property type="evidence" value="ECO:0007669"/>
    <property type="project" value="InterPro"/>
</dbReference>
<dbReference type="AlphaFoldDB" id="A0A9Q4DK04"/>
<gene>
    <name evidence="2" type="ORF">OYG11_11830</name>
</gene>
<dbReference type="FunFam" id="3.30.420.10:FF:000032">
    <property type="entry name" value="Retrovirus-related Pol polyprotein from transposon 297-like Protein"/>
    <property type="match status" value="1"/>
</dbReference>
<name>A0A9Q4DK04_ACTPL</name>
<dbReference type="Gene3D" id="3.30.420.10">
    <property type="entry name" value="Ribonuclease H-like superfamily/Ribonuclease H"/>
    <property type="match status" value="1"/>
</dbReference>
<dbReference type="PANTHER" id="PTHR37984">
    <property type="entry name" value="PROTEIN CBG26694"/>
    <property type="match status" value="1"/>
</dbReference>
<organism evidence="2 3">
    <name type="scientific">Actinobacillus pleuropneumoniae</name>
    <name type="common">Haemophilus pleuropneumoniae</name>
    <dbReference type="NCBI Taxonomy" id="715"/>
    <lineage>
        <taxon>Bacteria</taxon>
        <taxon>Pseudomonadati</taxon>
        <taxon>Pseudomonadota</taxon>
        <taxon>Gammaproteobacteria</taxon>
        <taxon>Pasteurellales</taxon>
        <taxon>Pasteurellaceae</taxon>
        <taxon>Actinobacillus</taxon>
    </lineage>
</organism>
<feature type="domain" description="Integrase catalytic" evidence="1">
    <location>
        <begin position="1"/>
        <end position="144"/>
    </location>
</feature>
<dbReference type="Pfam" id="PF00665">
    <property type="entry name" value="rve"/>
    <property type="match status" value="1"/>
</dbReference>
<dbReference type="InterPro" id="IPR001584">
    <property type="entry name" value="Integrase_cat-core"/>
</dbReference>
<comment type="caution">
    <text evidence="2">The sequence shown here is derived from an EMBL/GenBank/DDBJ whole genome shotgun (WGS) entry which is preliminary data.</text>
</comment>
<dbReference type="SUPFAM" id="SSF53098">
    <property type="entry name" value="Ribonuclease H-like"/>
    <property type="match status" value="1"/>
</dbReference>